<evidence type="ECO:0000256" key="2">
    <source>
        <dbReference type="ARBA" id="ARBA00005695"/>
    </source>
</evidence>
<dbReference type="PROSITE" id="PS01040">
    <property type="entry name" value="SBP_BACTERIAL_5"/>
    <property type="match status" value="1"/>
</dbReference>
<protein>
    <submittedName>
        <fullName evidence="8">Peptide/nickel transport system substrate-binding protein/oligopeptide transport system substrate-binding protein</fullName>
    </submittedName>
</protein>
<dbReference type="InterPro" id="IPR039424">
    <property type="entry name" value="SBP_5"/>
</dbReference>
<feature type="signal peptide" evidence="6">
    <location>
        <begin position="1"/>
        <end position="23"/>
    </location>
</feature>
<dbReference type="FunFam" id="3.90.76.10:FF:000001">
    <property type="entry name" value="Oligopeptide ABC transporter substrate-binding protein"/>
    <property type="match status" value="1"/>
</dbReference>
<feature type="domain" description="Solute-binding protein family 5" evidence="7">
    <location>
        <begin position="83"/>
        <end position="446"/>
    </location>
</feature>
<comment type="similarity">
    <text evidence="2">Belongs to the bacterial solute-binding protein 5 family.</text>
</comment>
<sequence length="689" mass="75265">MAKLCFKFKLPLAVMAMGGTAMAGLLGASAPIASAAASNGTVTTTAPSTPAISSLDPSQWGPQILVDQGTIFEGLFGYNQQNQVVPKIASGYSVSKDGLTWTIYLRHDAKWSNGDPVTAQDFYFAWMRQLNPANSQAQLWASVLNNVKNAYQYHSGAVPASQVGLKVVNDYELQITTNTPHAILGELAVSASMPLDPKVVNAHPTDWYMPQYFVGDGPFVVKSFVPNGTLTLVRNPNYVGHPGQVNEGNAKVINIVPGTTVAVEDFMAGKLDVAMVGSTSDLQYIKTHNLSKELHEAPDYSIEYLQWDNSAVASPYDKQLVRQAIAEAIERQPIVQSVLSGMGGVTTTFATPGWPAAKYEKGLPENVAQARKLLAKAGYPNGKGLPTMYIYAPVPALNERGVPVAEAVSEELQQNLGIQTKIIQLNQTDYSFLTYGGPMKNVQPGFNVASSGTNWSEPGQLDMGGSQGVYFPGDYGWSAAQTAYVLPWYNNPYDPASVKKYGDPTNPNVGVKWSDWTALNQAVQKDIPIITKWVKEQPKQWQAILNPPGSESLPQQWNAIVNQWKTAKTAAAKHAAFQLAFQFVAPAATTASTGSVNTGALDIQAYWDTHETTQVKNWRMWQAYMQNSMTTQQAAPWAGQLMTSLMQAGYTIPLFYNETYYLERSNVTGTQPNPWSWGNFYQFQYLSVK</sequence>
<comment type="subcellular location">
    <subcellularLocation>
        <location evidence="1">Cell membrane</location>
        <topology evidence="1">Lipid-anchor</topology>
    </subcellularLocation>
</comment>
<dbReference type="Proteomes" id="UP000294581">
    <property type="component" value="Unassembled WGS sequence"/>
</dbReference>
<dbReference type="InterPro" id="IPR000914">
    <property type="entry name" value="SBP_5_dom"/>
</dbReference>
<evidence type="ECO:0000256" key="5">
    <source>
        <dbReference type="ARBA" id="ARBA00022856"/>
    </source>
</evidence>
<dbReference type="CDD" id="cd08504">
    <property type="entry name" value="PBP2_OppA"/>
    <property type="match status" value="1"/>
</dbReference>
<keyword evidence="5" id="KW-0571">Peptide transport</keyword>
<dbReference type="SUPFAM" id="SSF53850">
    <property type="entry name" value="Periplasmic binding protein-like II"/>
    <property type="match status" value="1"/>
</dbReference>
<dbReference type="Gene3D" id="3.10.105.10">
    <property type="entry name" value="Dipeptide-binding Protein, Domain 3"/>
    <property type="match status" value="1"/>
</dbReference>
<evidence type="ECO:0000256" key="3">
    <source>
        <dbReference type="ARBA" id="ARBA00022448"/>
    </source>
</evidence>
<proteinExistence type="inferred from homology"/>
<dbReference type="PANTHER" id="PTHR30290:SF83">
    <property type="entry name" value="ABC TRANSPORTER SUBSTRATE-BINDING PROTEIN"/>
    <property type="match status" value="1"/>
</dbReference>
<evidence type="ECO:0000259" key="7">
    <source>
        <dbReference type="Pfam" id="PF00496"/>
    </source>
</evidence>
<reference evidence="8 9" key="1">
    <citation type="submission" date="2019-03" db="EMBL/GenBank/DDBJ databases">
        <title>Genomic Encyclopedia of Type Strains, Phase IV (KMG-IV): sequencing the most valuable type-strain genomes for metagenomic binning, comparative biology and taxonomic classification.</title>
        <authorList>
            <person name="Goeker M."/>
        </authorList>
    </citation>
    <scope>NUCLEOTIDE SEQUENCE [LARGE SCALE GENOMIC DNA]</scope>
    <source>
        <strain evidence="8 9">DSM 17974</strain>
    </source>
</reference>
<dbReference type="GO" id="GO:0043190">
    <property type="term" value="C:ATP-binding cassette (ABC) transporter complex"/>
    <property type="evidence" value="ECO:0007669"/>
    <property type="project" value="InterPro"/>
</dbReference>
<dbReference type="InterPro" id="IPR023765">
    <property type="entry name" value="SBP_5_CS"/>
</dbReference>
<organism evidence="8 9">
    <name type="scientific">Alicyclobacillus sacchari</name>
    <dbReference type="NCBI Taxonomy" id="392010"/>
    <lineage>
        <taxon>Bacteria</taxon>
        <taxon>Bacillati</taxon>
        <taxon>Bacillota</taxon>
        <taxon>Bacilli</taxon>
        <taxon>Bacillales</taxon>
        <taxon>Alicyclobacillaceae</taxon>
        <taxon>Alicyclobacillus</taxon>
    </lineage>
</organism>
<evidence type="ECO:0000256" key="4">
    <source>
        <dbReference type="ARBA" id="ARBA00022729"/>
    </source>
</evidence>
<gene>
    <name evidence="8" type="ORF">C7445_101404</name>
</gene>
<dbReference type="EMBL" id="SORF01000001">
    <property type="protein sequence ID" value="TDY51402.1"/>
    <property type="molecule type" value="Genomic_DNA"/>
</dbReference>
<feature type="chain" id="PRO_5039532905" evidence="6">
    <location>
        <begin position="24"/>
        <end position="689"/>
    </location>
</feature>
<dbReference type="GO" id="GO:0042597">
    <property type="term" value="C:periplasmic space"/>
    <property type="evidence" value="ECO:0007669"/>
    <property type="project" value="UniProtKB-ARBA"/>
</dbReference>
<dbReference type="Gene3D" id="3.40.190.10">
    <property type="entry name" value="Periplasmic binding protein-like II"/>
    <property type="match status" value="1"/>
</dbReference>
<dbReference type="Pfam" id="PF00496">
    <property type="entry name" value="SBP_bac_5"/>
    <property type="match status" value="1"/>
</dbReference>
<keyword evidence="5" id="KW-0653">Protein transport</keyword>
<dbReference type="GO" id="GO:1904680">
    <property type="term" value="F:peptide transmembrane transporter activity"/>
    <property type="evidence" value="ECO:0007669"/>
    <property type="project" value="TreeGrafter"/>
</dbReference>
<dbReference type="PANTHER" id="PTHR30290">
    <property type="entry name" value="PERIPLASMIC BINDING COMPONENT OF ABC TRANSPORTER"/>
    <property type="match status" value="1"/>
</dbReference>
<keyword evidence="9" id="KW-1185">Reference proteome</keyword>
<comment type="caution">
    <text evidence="8">The sequence shown here is derived from an EMBL/GenBank/DDBJ whole genome shotgun (WGS) entry which is preliminary data.</text>
</comment>
<dbReference type="AlphaFoldDB" id="A0A4R8LW62"/>
<accession>A0A4R8LW62</accession>
<dbReference type="Gene3D" id="3.90.76.10">
    <property type="entry name" value="Dipeptide-binding Protein, Domain 1"/>
    <property type="match status" value="1"/>
</dbReference>
<keyword evidence="4 6" id="KW-0732">Signal</keyword>
<evidence type="ECO:0000256" key="1">
    <source>
        <dbReference type="ARBA" id="ARBA00004193"/>
    </source>
</evidence>
<evidence type="ECO:0000313" key="9">
    <source>
        <dbReference type="Proteomes" id="UP000294581"/>
    </source>
</evidence>
<keyword evidence="3" id="KW-0813">Transport</keyword>
<evidence type="ECO:0000256" key="6">
    <source>
        <dbReference type="SAM" id="SignalP"/>
    </source>
</evidence>
<name>A0A4R8LW62_9BACL</name>
<evidence type="ECO:0000313" key="8">
    <source>
        <dbReference type="EMBL" id="TDY51402.1"/>
    </source>
</evidence>
<dbReference type="GO" id="GO:0015833">
    <property type="term" value="P:peptide transport"/>
    <property type="evidence" value="ECO:0007669"/>
    <property type="project" value="UniProtKB-KW"/>
</dbReference>